<proteinExistence type="predicted"/>
<evidence type="ECO:0000313" key="1">
    <source>
        <dbReference type="EMBL" id="SFJ48902.1"/>
    </source>
</evidence>
<dbReference type="OrthoDB" id="337200at2"/>
<organism evidence="1 2">
    <name type="scientific">Halobacillus dabanensis</name>
    <dbReference type="NCBI Taxonomy" id="240302"/>
    <lineage>
        <taxon>Bacteria</taxon>
        <taxon>Bacillati</taxon>
        <taxon>Bacillota</taxon>
        <taxon>Bacilli</taxon>
        <taxon>Bacillales</taxon>
        <taxon>Bacillaceae</taxon>
        <taxon>Halobacillus</taxon>
    </lineage>
</organism>
<evidence type="ECO:0000313" key="2">
    <source>
        <dbReference type="Proteomes" id="UP000183557"/>
    </source>
</evidence>
<dbReference type="InterPro" id="IPR029069">
    <property type="entry name" value="HotDog_dom_sf"/>
</dbReference>
<sequence>MRESSSFFEHLGFHKYIDRDGRVILSLEVKPENITEDSTIPSGLFSSMLDTVIGSTIGETLQVPTSTVNLNMNYVDFSNNGPFSAHASITHKDGKMIVGEGTVLDGEDKVVAKGVGTFKVSARDSDQKG</sequence>
<keyword evidence="2" id="KW-1185">Reference proteome</keyword>
<dbReference type="EMBL" id="FOSB01000002">
    <property type="protein sequence ID" value="SFJ48902.1"/>
    <property type="molecule type" value="Genomic_DNA"/>
</dbReference>
<name>A0A1I3RSL6_HALDA</name>
<dbReference type="SUPFAM" id="SSF54637">
    <property type="entry name" value="Thioesterase/thiol ester dehydrase-isomerase"/>
    <property type="match status" value="1"/>
</dbReference>
<reference evidence="2" key="1">
    <citation type="submission" date="2016-10" db="EMBL/GenBank/DDBJ databases">
        <authorList>
            <person name="Varghese N."/>
            <person name="Submissions S."/>
        </authorList>
    </citation>
    <scope>NUCLEOTIDE SEQUENCE [LARGE SCALE GENOMIC DNA]</scope>
    <source>
        <strain evidence="2">CGMCC 1.3704</strain>
    </source>
</reference>
<dbReference type="CDD" id="cd03443">
    <property type="entry name" value="PaaI_thioesterase"/>
    <property type="match status" value="1"/>
</dbReference>
<gene>
    <name evidence="1" type="ORF">SAMN04487936_102375</name>
</gene>
<dbReference type="Gene3D" id="3.10.129.10">
    <property type="entry name" value="Hotdog Thioesterase"/>
    <property type="match status" value="1"/>
</dbReference>
<dbReference type="AlphaFoldDB" id="A0A1I3RSL6"/>
<dbReference type="Proteomes" id="UP000183557">
    <property type="component" value="Unassembled WGS sequence"/>
</dbReference>
<dbReference type="RefSeq" id="WP_075035456.1">
    <property type="nucleotide sequence ID" value="NZ_FOSB01000002.1"/>
</dbReference>
<accession>A0A1I3RSL6</accession>
<protein>
    <submittedName>
        <fullName evidence="1">Acyl-coenzyme A thioesterase PaaI, contains HGG motif</fullName>
    </submittedName>
</protein>